<accession>A0A1V9G572</accession>
<dbReference type="RefSeq" id="WP_081145560.1">
    <property type="nucleotide sequence ID" value="NZ_LVYD01000013.1"/>
</dbReference>
<organism evidence="1 2">
    <name type="scientific">Niastella vici</name>
    <dbReference type="NCBI Taxonomy" id="1703345"/>
    <lineage>
        <taxon>Bacteria</taxon>
        <taxon>Pseudomonadati</taxon>
        <taxon>Bacteroidota</taxon>
        <taxon>Chitinophagia</taxon>
        <taxon>Chitinophagales</taxon>
        <taxon>Chitinophagaceae</taxon>
        <taxon>Niastella</taxon>
    </lineage>
</organism>
<gene>
    <name evidence="1" type="ORF">A3860_14035</name>
</gene>
<proteinExistence type="predicted"/>
<reference evidence="1 2" key="1">
    <citation type="submission" date="2016-03" db="EMBL/GenBank/DDBJ databases">
        <title>Niastella vici sp. nov., isolated from farmland soil.</title>
        <authorList>
            <person name="Chen L."/>
            <person name="Wang D."/>
            <person name="Yang S."/>
            <person name="Wang G."/>
        </authorList>
    </citation>
    <scope>NUCLEOTIDE SEQUENCE [LARGE SCALE GENOMIC DNA]</scope>
    <source>
        <strain evidence="1 2">DJ57</strain>
    </source>
</reference>
<comment type="caution">
    <text evidence="1">The sequence shown here is derived from an EMBL/GenBank/DDBJ whole genome shotgun (WGS) entry which is preliminary data.</text>
</comment>
<dbReference type="Proteomes" id="UP000192796">
    <property type="component" value="Unassembled WGS sequence"/>
</dbReference>
<evidence type="ECO:0000313" key="2">
    <source>
        <dbReference type="Proteomes" id="UP000192796"/>
    </source>
</evidence>
<dbReference type="AlphaFoldDB" id="A0A1V9G572"/>
<protein>
    <submittedName>
        <fullName evidence="1">Uncharacterized protein</fullName>
    </submittedName>
</protein>
<dbReference type="EMBL" id="LVYD01000013">
    <property type="protein sequence ID" value="OQP65720.1"/>
    <property type="molecule type" value="Genomic_DNA"/>
</dbReference>
<name>A0A1V9G572_9BACT</name>
<dbReference type="OrthoDB" id="685057at2"/>
<sequence length="100" mass="11885">MPINFENEISEISNHLKKVEGYLACEKIIVRNIEKHLYKGCDELNIEQYLKQTSTYMEDVIASKQGDIDYINFKYASGFINELLKTPKWNNWIKLYDLKF</sequence>
<dbReference type="STRING" id="1703345.A3860_14035"/>
<keyword evidence="2" id="KW-1185">Reference proteome</keyword>
<evidence type="ECO:0000313" key="1">
    <source>
        <dbReference type="EMBL" id="OQP65720.1"/>
    </source>
</evidence>